<comment type="caution">
    <text evidence="2">The sequence shown here is derived from an EMBL/GenBank/DDBJ whole genome shotgun (WGS) entry which is preliminary data.</text>
</comment>
<dbReference type="OrthoDB" id="6294340at2"/>
<name>A0A432YDJ6_9GAMM</name>
<gene>
    <name evidence="2" type="ORF">CWI71_09325</name>
</gene>
<accession>A0A432YDJ6</accession>
<keyword evidence="1" id="KW-0472">Membrane</keyword>
<feature type="transmembrane region" description="Helical" evidence="1">
    <location>
        <begin position="12"/>
        <end position="39"/>
    </location>
</feature>
<proteinExistence type="predicted"/>
<keyword evidence="1" id="KW-1133">Transmembrane helix</keyword>
<dbReference type="RefSeq" id="WP_126755001.1">
    <property type="nucleotide sequence ID" value="NZ_PIPY01000009.1"/>
</dbReference>
<evidence type="ECO:0000313" key="2">
    <source>
        <dbReference type="EMBL" id="RUO59011.1"/>
    </source>
</evidence>
<evidence type="ECO:0008006" key="4">
    <source>
        <dbReference type="Google" id="ProtNLM"/>
    </source>
</evidence>
<sequence length="111" mass="12233">MNRITYIEPHKAAVVCALVAFWATILGFLPLSLLMGLVGLIGNFDAGATMIFSYSLFSVILAPVFYAIFTYIFVLIITWVYNLVAKKTGGIAFKVSREQQHPQETIGNADV</sequence>
<organism evidence="2 3">
    <name type="scientific">Pseudidiomarina insulisalsae</name>
    <dbReference type="NCBI Taxonomy" id="575789"/>
    <lineage>
        <taxon>Bacteria</taxon>
        <taxon>Pseudomonadati</taxon>
        <taxon>Pseudomonadota</taxon>
        <taxon>Gammaproteobacteria</taxon>
        <taxon>Alteromonadales</taxon>
        <taxon>Idiomarinaceae</taxon>
        <taxon>Pseudidiomarina</taxon>
    </lineage>
</organism>
<keyword evidence="1" id="KW-0812">Transmembrane</keyword>
<dbReference type="Proteomes" id="UP000288259">
    <property type="component" value="Unassembled WGS sequence"/>
</dbReference>
<dbReference type="EMBL" id="PIPY01000009">
    <property type="protein sequence ID" value="RUO59011.1"/>
    <property type="molecule type" value="Genomic_DNA"/>
</dbReference>
<keyword evidence="3" id="KW-1185">Reference proteome</keyword>
<feature type="transmembrane region" description="Helical" evidence="1">
    <location>
        <begin position="51"/>
        <end position="84"/>
    </location>
</feature>
<reference evidence="3" key="1">
    <citation type="journal article" date="2018" name="Front. Microbiol.">
        <title>Genome-Based Analysis Reveals the Taxonomy and Diversity of the Family Idiomarinaceae.</title>
        <authorList>
            <person name="Liu Y."/>
            <person name="Lai Q."/>
            <person name="Shao Z."/>
        </authorList>
    </citation>
    <scope>NUCLEOTIDE SEQUENCE [LARGE SCALE GENOMIC DNA]</scope>
    <source>
        <strain evidence="3">CVS-6</strain>
    </source>
</reference>
<evidence type="ECO:0000256" key="1">
    <source>
        <dbReference type="SAM" id="Phobius"/>
    </source>
</evidence>
<protein>
    <recommendedName>
        <fullName evidence="4">DUF3566 domain-containing protein</fullName>
    </recommendedName>
</protein>
<dbReference type="AlphaFoldDB" id="A0A432YDJ6"/>
<evidence type="ECO:0000313" key="3">
    <source>
        <dbReference type="Proteomes" id="UP000288259"/>
    </source>
</evidence>